<evidence type="ECO:0000313" key="2">
    <source>
        <dbReference type="EMBL" id="PRH84764.1"/>
    </source>
</evidence>
<keyword evidence="1" id="KW-0460">Magnesium</keyword>
<dbReference type="InterPro" id="IPR008949">
    <property type="entry name" value="Isoprenoid_synthase_dom_sf"/>
</dbReference>
<dbReference type="EMBL" id="PUEJ01000011">
    <property type="protein sequence ID" value="PRH84764.1"/>
    <property type="molecule type" value="Genomic_DNA"/>
</dbReference>
<dbReference type="OrthoDB" id="2989600at2"/>
<sequence>MPYAEFAIPRLSNTPFDPKAVSATDEAWLKRMGLQTSDPRGSGWLIGGSTYVSLTWSNLPERASRIGVDLLTSMGIFDDICDQVIIGPQQIRDYLAPVFALTWDPDDSTADHENPLARTFVDLWSRASSGRSDHWRRRAQGHWREFLNGWIIQADWRESGTRPNLYTFWEARRQVLGVRVMLDYLEAACGYEIDPRVINHLTIRRLCDLSVDVVFLVNDTFSYEREKHFQEANNFLMVLERERNWSLDQAVGECQRLVREAYREFHRLRSSLRQIAVMPGYCGEKEWEQLEHYIGMWHDIMRGNYDWHLFMFELRERYCGNDFEGLNYLEQVLPLASNRAIAVDSARS</sequence>
<dbReference type="EC" id="4.2.3.-" evidence="1"/>
<keyword evidence="3" id="KW-1185">Reference proteome</keyword>
<evidence type="ECO:0000313" key="3">
    <source>
        <dbReference type="Proteomes" id="UP000237682"/>
    </source>
</evidence>
<comment type="cofactor">
    <cofactor evidence="1">
        <name>Mg(2+)</name>
        <dbReference type="ChEBI" id="CHEBI:18420"/>
    </cofactor>
</comment>
<dbReference type="Gene3D" id="1.10.600.10">
    <property type="entry name" value="Farnesyl Diphosphate Synthase"/>
    <property type="match status" value="1"/>
</dbReference>
<comment type="similarity">
    <text evidence="1">Belongs to the terpene synthase family.</text>
</comment>
<accession>A0A2S9Q656</accession>
<reference evidence="2 3" key="1">
    <citation type="submission" date="2018-02" db="EMBL/GenBank/DDBJ databases">
        <title>Whole genome sequencing of endophytic bacterium.</title>
        <authorList>
            <person name="Eedara R."/>
            <person name="Podile A.R."/>
        </authorList>
    </citation>
    <scope>NUCLEOTIDE SEQUENCE [LARGE SCALE GENOMIC DNA]</scope>
    <source>
        <strain evidence="2 3">RP1T</strain>
    </source>
</reference>
<name>A0A2S9Q656_9HYPH</name>
<organism evidence="2 3">
    <name type="scientific">Labrys okinawensis</name>
    <dbReference type="NCBI Taxonomy" id="346911"/>
    <lineage>
        <taxon>Bacteria</taxon>
        <taxon>Pseudomonadati</taxon>
        <taxon>Pseudomonadota</taxon>
        <taxon>Alphaproteobacteria</taxon>
        <taxon>Hyphomicrobiales</taxon>
        <taxon>Xanthobacteraceae</taxon>
        <taxon>Labrys</taxon>
    </lineage>
</organism>
<dbReference type="GO" id="GO:0046872">
    <property type="term" value="F:metal ion binding"/>
    <property type="evidence" value="ECO:0007669"/>
    <property type="project" value="UniProtKB-KW"/>
</dbReference>
<dbReference type="RefSeq" id="WP_105864754.1">
    <property type="nucleotide sequence ID" value="NZ_PUEJ01000011.1"/>
</dbReference>
<dbReference type="Pfam" id="PF19086">
    <property type="entry name" value="Terpene_syn_C_2"/>
    <property type="match status" value="1"/>
</dbReference>
<proteinExistence type="inferred from homology"/>
<keyword evidence="1" id="KW-0456">Lyase</keyword>
<dbReference type="AlphaFoldDB" id="A0A2S9Q656"/>
<dbReference type="GO" id="GO:0010333">
    <property type="term" value="F:terpene synthase activity"/>
    <property type="evidence" value="ECO:0007669"/>
    <property type="project" value="InterPro"/>
</dbReference>
<protein>
    <recommendedName>
        <fullName evidence="1">Terpene synthase</fullName>
        <ecNumber evidence="1">4.2.3.-</ecNumber>
    </recommendedName>
</protein>
<comment type="caution">
    <text evidence="2">The sequence shown here is derived from an EMBL/GenBank/DDBJ whole genome shotgun (WGS) entry which is preliminary data.</text>
</comment>
<dbReference type="Proteomes" id="UP000237682">
    <property type="component" value="Unassembled WGS sequence"/>
</dbReference>
<dbReference type="InterPro" id="IPR034686">
    <property type="entry name" value="Terpene_cyclase-like_2"/>
</dbReference>
<dbReference type="SUPFAM" id="SSF48576">
    <property type="entry name" value="Terpenoid synthases"/>
    <property type="match status" value="1"/>
</dbReference>
<evidence type="ECO:0000256" key="1">
    <source>
        <dbReference type="RuleBase" id="RU366034"/>
    </source>
</evidence>
<dbReference type="PANTHER" id="PTHR35201">
    <property type="entry name" value="TERPENE SYNTHASE"/>
    <property type="match status" value="1"/>
</dbReference>
<dbReference type="PANTHER" id="PTHR35201:SF4">
    <property type="entry name" value="BETA-PINACENE SYNTHASE-RELATED"/>
    <property type="match status" value="1"/>
</dbReference>
<gene>
    <name evidence="2" type="ORF">C5L14_24800</name>
</gene>
<keyword evidence="1" id="KW-0479">Metal-binding</keyword>